<dbReference type="EMBL" id="NBSH01000011">
    <property type="protein sequence ID" value="ORX35255.1"/>
    <property type="molecule type" value="Genomic_DNA"/>
</dbReference>
<dbReference type="OrthoDB" id="3353982at2759"/>
<sequence>MPEDAGSASKAVSASITKLPTELIDQLLNHIPPDQLQRTALSLIQVFPEYGLSTRHLWIHLVVHRGKQLIPLWRRLQRDRKVDDGRMSQMVRTFCMKSWAGDADILNNVMRCLPDVPTLLLNVGTNFAPEHLQEMFETFRPRLRRLEVRFRPYVEEASYYQFLKGSYFDSAVETMFRTWGESETFTHLSFIQDIPPRTHRRAQQSKDASNVAVAVDGITDDLAQAYIADRSDAEDDEPRPALPSRRGPFPYLGDSLADSRPKEFAQPMVFFDVKCIWRFGTSPVARHLTHLRLRVPSRNITSVLILHHLPGYSNTVFPALRYLDVSTTNVRLDTVLSTLLKSYTLLEHLVLDRTNLFAFGAGEKGSELCKDLGSLCVAAGLSRGKERERRIALWDATERARIAQAERIRPHEQPNGSTQQSSETPGSSQNAAASSTPGSALSQERLPEVSRPRRGNRSVAQPTFSIRDRPRRGAGSTAAATGLSAVDLPSTERAYFVLPPLPCLKTISIGGEAHAIGPSRVDEWERQFQAGWAQSLERLSDWAEYTAERYERAKRKAEDWKGKNDGTTSQPFTQKGKKPVTTVKPPLDVRLYRFPRPDEPECSLHNQDDPTMGLVEVQAVDRSYLDPYLDAMSASELHLGDPSRHPAPCIMCTVPDCKGPTRRGAGGERVDEVGGMNGKHREGCGHLLGRQIWGWQSD</sequence>
<feature type="region of interest" description="Disordered" evidence="1">
    <location>
        <begin position="557"/>
        <end position="580"/>
    </location>
</feature>
<reference evidence="2 3" key="1">
    <citation type="submission" date="2017-03" db="EMBL/GenBank/DDBJ databases">
        <title>Widespread Adenine N6-methylation of Active Genes in Fungi.</title>
        <authorList>
            <consortium name="DOE Joint Genome Institute"/>
            <person name="Mondo S.J."/>
            <person name="Dannebaum R.O."/>
            <person name="Kuo R.C."/>
            <person name="Louie K.B."/>
            <person name="Bewick A.J."/>
            <person name="Labutti K."/>
            <person name="Haridas S."/>
            <person name="Kuo A."/>
            <person name="Salamov A."/>
            <person name="Ahrendt S.R."/>
            <person name="Lau R."/>
            <person name="Bowen B.P."/>
            <person name="Lipzen A."/>
            <person name="Sullivan W."/>
            <person name="Andreopoulos W.B."/>
            <person name="Clum A."/>
            <person name="Lindquist E."/>
            <person name="Daum C."/>
            <person name="Northen T.R."/>
            <person name="Ramamoorthy G."/>
            <person name="Schmitz R.J."/>
            <person name="Gryganskyi A."/>
            <person name="Culley D."/>
            <person name="Magnuson J."/>
            <person name="James T.Y."/>
            <person name="O'Malley M.A."/>
            <person name="Stajich J.E."/>
            <person name="Spatafora J.W."/>
            <person name="Visel A."/>
            <person name="Grigoriev I.V."/>
        </authorList>
    </citation>
    <scope>NUCLEOTIDE SEQUENCE [LARGE SCALE GENOMIC DNA]</scope>
    <source>
        <strain evidence="2 3">NRRL Y-17943</strain>
    </source>
</reference>
<gene>
    <name evidence="2" type="ORF">BD324DRAFT_582139</name>
</gene>
<comment type="caution">
    <text evidence="2">The sequence shown here is derived from an EMBL/GenBank/DDBJ whole genome shotgun (WGS) entry which is preliminary data.</text>
</comment>
<evidence type="ECO:0000256" key="1">
    <source>
        <dbReference type="SAM" id="MobiDB-lite"/>
    </source>
</evidence>
<feature type="compositionally biased region" description="Polar residues" evidence="1">
    <location>
        <begin position="414"/>
        <end position="442"/>
    </location>
</feature>
<dbReference type="RefSeq" id="XP_021869445.1">
    <property type="nucleotide sequence ID" value="XM_022013544.1"/>
</dbReference>
<evidence type="ECO:0000313" key="3">
    <source>
        <dbReference type="Proteomes" id="UP000193218"/>
    </source>
</evidence>
<dbReference type="InParanoid" id="A0A1Y1UDV0"/>
<feature type="region of interest" description="Disordered" evidence="1">
    <location>
        <begin position="229"/>
        <end position="250"/>
    </location>
</feature>
<protein>
    <recommendedName>
        <fullName evidence="4">F-box domain-containing protein</fullName>
    </recommendedName>
</protein>
<feature type="region of interest" description="Disordered" evidence="1">
    <location>
        <begin position="405"/>
        <end position="480"/>
    </location>
</feature>
<keyword evidence="3" id="KW-1185">Reference proteome</keyword>
<dbReference type="Proteomes" id="UP000193218">
    <property type="component" value="Unassembled WGS sequence"/>
</dbReference>
<dbReference type="AlphaFoldDB" id="A0A1Y1UDV0"/>
<proteinExistence type="predicted"/>
<accession>A0A1Y1UDV0</accession>
<organism evidence="2 3">
    <name type="scientific">Kockovaella imperatae</name>
    <dbReference type="NCBI Taxonomy" id="4999"/>
    <lineage>
        <taxon>Eukaryota</taxon>
        <taxon>Fungi</taxon>
        <taxon>Dikarya</taxon>
        <taxon>Basidiomycota</taxon>
        <taxon>Agaricomycotina</taxon>
        <taxon>Tremellomycetes</taxon>
        <taxon>Tremellales</taxon>
        <taxon>Cuniculitremaceae</taxon>
        <taxon>Kockovaella</taxon>
    </lineage>
</organism>
<dbReference type="GeneID" id="33555352"/>
<evidence type="ECO:0008006" key="4">
    <source>
        <dbReference type="Google" id="ProtNLM"/>
    </source>
</evidence>
<name>A0A1Y1UDV0_9TREE</name>
<evidence type="ECO:0000313" key="2">
    <source>
        <dbReference type="EMBL" id="ORX35255.1"/>
    </source>
</evidence>